<dbReference type="InterPro" id="IPR002355">
    <property type="entry name" value="Cu_oxidase_Cu_BS"/>
</dbReference>
<dbReference type="Pfam" id="PF07731">
    <property type="entry name" value="Cu-oxidase_2"/>
    <property type="match status" value="1"/>
</dbReference>
<dbReference type="CDD" id="cd13880">
    <property type="entry name" value="CuRO_2_MaLCC_like"/>
    <property type="match status" value="1"/>
</dbReference>
<keyword evidence="9" id="KW-1185">Reference proteome</keyword>
<name>A0AAE0DP45_9LECA</name>
<dbReference type="Pfam" id="PF00394">
    <property type="entry name" value="Cu-oxidase"/>
    <property type="match status" value="1"/>
</dbReference>
<feature type="domain" description="Plastocyanin-like" evidence="5">
    <location>
        <begin position="237"/>
        <end position="395"/>
    </location>
</feature>
<gene>
    <name evidence="8" type="ORF">OEA41_000071</name>
</gene>
<evidence type="ECO:0000256" key="1">
    <source>
        <dbReference type="ARBA" id="ARBA00010609"/>
    </source>
</evidence>
<dbReference type="CDD" id="cd13901">
    <property type="entry name" value="CuRO_3_MaLCC_like"/>
    <property type="match status" value="1"/>
</dbReference>
<dbReference type="InterPro" id="IPR011707">
    <property type="entry name" value="Cu-oxidase-like_N"/>
</dbReference>
<evidence type="ECO:0000259" key="5">
    <source>
        <dbReference type="Pfam" id="PF00394"/>
    </source>
</evidence>
<evidence type="ECO:0008006" key="10">
    <source>
        <dbReference type="Google" id="ProtNLM"/>
    </source>
</evidence>
<organism evidence="8 9">
    <name type="scientific">Lepraria neglecta</name>
    <dbReference type="NCBI Taxonomy" id="209136"/>
    <lineage>
        <taxon>Eukaryota</taxon>
        <taxon>Fungi</taxon>
        <taxon>Dikarya</taxon>
        <taxon>Ascomycota</taxon>
        <taxon>Pezizomycotina</taxon>
        <taxon>Lecanoromycetes</taxon>
        <taxon>OSLEUM clade</taxon>
        <taxon>Lecanoromycetidae</taxon>
        <taxon>Lecanorales</taxon>
        <taxon>Lecanorineae</taxon>
        <taxon>Stereocaulaceae</taxon>
        <taxon>Lepraria</taxon>
    </lineage>
</organism>
<evidence type="ECO:0000259" key="7">
    <source>
        <dbReference type="Pfam" id="PF07732"/>
    </source>
</evidence>
<dbReference type="EMBL" id="JASNWA010000003">
    <property type="protein sequence ID" value="KAK3177939.1"/>
    <property type="molecule type" value="Genomic_DNA"/>
</dbReference>
<evidence type="ECO:0000256" key="2">
    <source>
        <dbReference type="ARBA" id="ARBA00022723"/>
    </source>
</evidence>
<dbReference type="GO" id="GO:0016491">
    <property type="term" value="F:oxidoreductase activity"/>
    <property type="evidence" value="ECO:0007669"/>
    <property type="project" value="UniProtKB-KW"/>
</dbReference>
<dbReference type="PANTHER" id="PTHR11709">
    <property type="entry name" value="MULTI-COPPER OXIDASE"/>
    <property type="match status" value="1"/>
</dbReference>
<dbReference type="PROSITE" id="PS00079">
    <property type="entry name" value="MULTICOPPER_OXIDASE1"/>
    <property type="match status" value="1"/>
</dbReference>
<proteinExistence type="inferred from homology"/>
<accession>A0AAE0DP45</accession>
<dbReference type="PANTHER" id="PTHR11709:SF71">
    <property type="entry name" value="OXIDOREDUCTASE TPCJ"/>
    <property type="match status" value="1"/>
</dbReference>
<dbReference type="InterPro" id="IPR045087">
    <property type="entry name" value="Cu-oxidase_fam"/>
</dbReference>
<feature type="domain" description="Plastocyanin-like" evidence="7">
    <location>
        <begin position="110"/>
        <end position="225"/>
    </location>
</feature>
<evidence type="ECO:0000313" key="9">
    <source>
        <dbReference type="Proteomes" id="UP001276659"/>
    </source>
</evidence>
<dbReference type="Pfam" id="PF07732">
    <property type="entry name" value="Cu-oxidase_3"/>
    <property type="match status" value="1"/>
</dbReference>
<dbReference type="AlphaFoldDB" id="A0AAE0DP45"/>
<dbReference type="FunFam" id="2.60.40.420:FF:000045">
    <property type="entry name" value="Laccase 2"/>
    <property type="match status" value="1"/>
</dbReference>
<evidence type="ECO:0000256" key="4">
    <source>
        <dbReference type="ARBA" id="ARBA00023008"/>
    </source>
</evidence>
<dbReference type="Proteomes" id="UP001276659">
    <property type="component" value="Unassembled WGS sequence"/>
</dbReference>
<dbReference type="Gene3D" id="2.60.40.420">
    <property type="entry name" value="Cupredoxins - blue copper proteins"/>
    <property type="match status" value="3"/>
</dbReference>
<dbReference type="CDD" id="cd13854">
    <property type="entry name" value="CuRO_1_MaLCC_like"/>
    <property type="match status" value="1"/>
</dbReference>
<dbReference type="PROSITE" id="PS00080">
    <property type="entry name" value="MULTICOPPER_OXIDASE2"/>
    <property type="match status" value="1"/>
</dbReference>
<comment type="caution">
    <text evidence="8">The sequence shown here is derived from an EMBL/GenBank/DDBJ whole genome shotgun (WGS) entry which is preliminary data.</text>
</comment>
<dbReference type="InterPro" id="IPR011706">
    <property type="entry name" value="Cu-oxidase_C"/>
</dbReference>
<keyword evidence="3" id="KW-0560">Oxidoreductase</keyword>
<feature type="domain" description="Plastocyanin-like" evidence="6">
    <location>
        <begin position="495"/>
        <end position="608"/>
    </location>
</feature>
<comment type="similarity">
    <text evidence="1">Belongs to the multicopper oxidase family.</text>
</comment>
<protein>
    <recommendedName>
        <fullName evidence="10">Laccase</fullName>
    </recommendedName>
</protein>
<dbReference type="InterPro" id="IPR033138">
    <property type="entry name" value="Cu_oxidase_CS"/>
</dbReference>
<keyword evidence="4" id="KW-0186">Copper</keyword>
<evidence type="ECO:0000259" key="6">
    <source>
        <dbReference type="Pfam" id="PF07731"/>
    </source>
</evidence>
<evidence type="ECO:0000313" key="8">
    <source>
        <dbReference type="EMBL" id="KAK3177939.1"/>
    </source>
</evidence>
<dbReference type="InterPro" id="IPR008972">
    <property type="entry name" value="Cupredoxin"/>
</dbReference>
<dbReference type="FunFam" id="2.60.40.420:FF:000021">
    <property type="entry name" value="Extracellular dihydrogeodin oxidase/laccase"/>
    <property type="match status" value="1"/>
</dbReference>
<dbReference type="InterPro" id="IPR001117">
    <property type="entry name" value="Cu-oxidase_2nd"/>
</dbReference>
<reference evidence="8" key="1">
    <citation type="submission" date="2022-11" db="EMBL/GenBank/DDBJ databases">
        <title>Chromosomal genome sequence assembly and mating type (MAT) locus characterization of the leprose asexual lichenized fungus Lepraria neglecta (Nyl.) Erichsen.</title>
        <authorList>
            <person name="Allen J.L."/>
            <person name="Pfeffer B."/>
        </authorList>
    </citation>
    <scope>NUCLEOTIDE SEQUENCE</scope>
    <source>
        <strain evidence="8">Allen 5258</strain>
    </source>
</reference>
<keyword evidence="2" id="KW-0479">Metal-binding</keyword>
<sequence>MKFLDKFCEALTSFMGLTTISPWTETFHQQPIGGDLAVQTLPKGPVFSPPNSSEGFLCEYPSMVGWKHSTDPAQRSSWLVNEVTGEVLDIFTDFDKKWPVGIKRTYNLTVSNLTINTDGYLKTGGKAFNGQYPGPWIEACWGDQLEIKVTNDLQWNGTTVHWHGVRQLHTMPMDGVNGVTQCPISPGDSFTYKFNVTQYGSSWYHSHYSLQYPDGLAGPMTFHGPSSANYEEALPPFLISDWSHNSAFTDFHKELAGPPRPTMQSIILNGVGTYTCSEAEKANCTTAPPIFEQVWVKGRRYLMRLINTSTESTFIFSIDKHMLQIIGSDFVPIRPYFADSVLVGIGQRYHIVVEARPSDELLPIEDQNYWMRAVVASGCGSIDQNIETVGVVRYDPESTKTPTTTRYQFNTSCSDEPYESLVPVVQWQVGIHSNDIETDNFAAGLTNYTGTPLPHGNFSRWDLTNDPLWLNFSNPTISNLGNTTWNPEYCIIAEDYEETDWVYLIITANVSVTKQISSRKFFPVSHPIHLHGHDFAILSQQVIPFDESHLTNGLFNYDNPPRRDVALLPGTGYVAIAFRTDNPGVWLMHCHIAWHASSGLALQILERQPEILSTIGSLDETERVCSAWDPWFNNTGNWWNATEFQDDSGI</sequence>
<dbReference type="SUPFAM" id="SSF49503">
    <property type="entry name" value="Cupredoxins"/>
    <property type="match status" value="3"/>
</dbReference>
<evidence type="ECO:0000256" key="3">
    <source>
        <dbReference type="ARBA" id="ARBA00023002"/>
    </source>
</evidence>
<dbReference type="GO" id="GO:0005507">
    <property type="term" value="F:copper ion binding"/>
    <property type="evidence" value="ECO:0007669"/>
    <property type="project" value="InterPro"/>
</dbReference>